<proteinExistence type="predicted"/>
<dbReference type="AlphaFoldDB" id="A0A2U9CR06"/>
<keyword evidence="7" id="KW-1185">Reference proteome</keyword>
<dbReference type="PANTHER" id="PTHR18829">
    <property type="entry name" value="PROTEIN YAE1 HOMOLOG"/>
    <property type="match status" value="1"/>
</dbReference>
<name>A0A2U9CR06_SCOMX</name>
<evidence type="ECO:0000259" key="5">
    <source>
        <dbReference type="Pfam" id="PF09811"/>
    </source>
</evidence>
<evidence type="ECO:0000313" key="7">
    <source>
        <dbReference type="Proteomes" id="UP000246464"/>
    </source>
</evidence>
<dbReference type="GO" id="GO:0005737">
    <property type="term" value="C:cytoplasm"/>
    <property type="evidence" value="ECO:0007669"/>
    <property type="project" value="UniProtKB-SubCell"/>
</dbReference>
<accession>A0A2U9CR06</accession>
<dbReference type="InterPro" id="IPR038881">
    <property type="entry name" value="Yae1-like"/>
</dbReference>
<keyword evidence="3" id="KW-0963">Cytoplasm</keyword>
<dbReference type="OMA" id="CSKRDEN"/>
<evidence type="ECO:0000256" key="1">
    <source>
        <dbReference type="ARBA" id="ARBA00004123"/>
    </source>
</evidence>
<dbReference type="Proteomes" id="UP000246464">
    <property type="component" value="Chromosome 18"/>
</dbReference>
<dbReference type="Pfam" id="PF09811">
    <property type="entry name" value="Yae1_N"/>
    <property type="match status" value="1"/>
</dbReference>
<dbReference type="InterPro" id="IPR019191">
    <property type="entry name" value="Essential_protein_Yae1_N"/>
</dbReference>
<protein>
    <submittedName>
        <fullName evidence="6">Putative yae1 domain-containing protein 1</fullName>
    </submittedName>
</protein>
<reference evidence="6 7" key="1">
    <citation type="submission" date="2017-12" db="EMBL/GenBank/DDBJ databases">
        <title>Integrating genomic resources of turbot (Scophthalmus maximus) in depth evaluation of genetic and physical mapping variation across individuals.</title>
        <authorList>
            <person name="Martinez P."/>
        </authorList>
    </citation>
    <scope>NUCLEOTIDE SEQUENCE [LARGE SCALE GENOMIC DNA]</scope>
</reference>
<organism evidence="6 7">
    <name type="scientific">Scophthalmus maximus</name>
    <name type="common">Turbot</name>
    <name type="synonym">Psetta maxima</name>
    <dbReference type="NCBI Taxonomy" id="52904"/>
    <lineage>
        <taxon>Eukaryota</taxon>
        <taxon>Metazoa</taxon>
        <taxon>Chordata</taxon>
        <taxon>Craniata</taxon>
        <taxon>Vertebrata</taxon>
        <taxon>Euteleostomi</taxon>
        <taxon>Actinopterygii</taxon>
        <taxon>Neopterygii</taxon>
        <taxon>Teleostei</taxon>
        <taxon>Neoteleostei</taxon>
        <taxon>Acanthomorphata</taxon>
        <taxon>Carangaria</taxon>
        <taxon>Pleuronectiformes</taxon>
        <taxon>Pleuronectoidei</taxon>
        <taxon>Scophthalmidae</taxon>
        <taxon>Scophthalmus</taxon>
    </lineage>
</organism>
<evidence type="ECO:0000256" key="3">
    <source>
        <dbReference type="ARBA" id="ARBA00022490"/>
    </source>
</evidence>
<keyword evidence="4" id="KW-0539">Nucleus</keyword>
<dbReference type="PANTHER" id="PTHR18829:SF0">
    <property type="entry name" value="PROTEIN YAE1 HOMOLOG"/>
    <property type="match status" value="1"/>
</dbReference>
<dbReference type="STRING" id="52904.ENSSMAP00000029523"/>
<dbReference type="OrthoDB" id="20086at2759"/>
<evidence type="ECO:0000256" key="4">
    <source>
        <dbReference type="ARBA" id="ARBA00023242"/>
    </source>
</evidence>
<comment type="subcellular location">
    <subcellularLocation>
        <location evidence="2">Cytoplasm</location>
    </subcellularLocation>
    <subcellularLocation>
        <location evidence="1">Nucleus</location>
    </subcellularLocation>
</comment>
<evidence type="ECO:0000256" key="2">
    <source>
        <dbReference type="ARBA" id="ARBA00004496"/>
    </source>
</evidence>
<dbReference type="EMBL" id="CP026260">
    <property type="protein sequence ID" value="AWP17102.1"/>
    <property type="molecule type" value="Genomic_DNA"/>
</dbReference>
<gene>
    <name evidence="6" type="ORF">SMAX5B_004617</name>
</gene>
<feature type="domain" description="Essential protein Yae1 N-terminal" evidence="5">
    <location>
        <begin position="41"/>
        <end position="79"/>
    </location>
</feature>
<dbReference type="GO" id="GO:0005634">
    <property type="term" value="C:nucleus"/>
    <property type="evidence" value="ECO:0007669"/>
    <property type="project" value="UniProtKB-SubCell"/>
</dbReference>
<sequence length="210" mass="22961">MMSWVNAVSHSGEDVFDESAVDLNLQSKEWNSNMKKRLKDGYVDGVSAGEEAALQLGFDLGFREGAAQTVAVGRLKGIASAISCWCQIQHPENPVPACVTELLQRVSQHEDKITEGIRKALENSPPSVSDISESMEVLEVEQADQGCCGERCEMDQDAPHQPRKLCSGSTDCSSYSDEGLSLLLQHCMDVVSELGLPHELVSHIQELKNM</sequence>
<evidence type="ECO:0000313" key="6">
    <source>
        <dbReference type="EMBL" id="AWP17102.1"/>
    </source>
</evidence>